<proteinExistence type="predicted"/>
<dbReference type="EMBL" id="FNMZ01000007">
    <property type="protein sequence ID" value="SDX59448.1"/>
    <property type="molecule type" value="Genomic_DNA"/>
</dbReference>
<dbReference type="Proteomes" id="UP000199118">
    <property type="component" value="Unassembled WGS sequence"/>
</dbReference>
<evidence type="ECO:0000313" key="1">
    <source>
        <dbReference type="EMBL" id="SDX59448.1"/>
    </source>
</evidence>
<accession>A0A1H3CZZ8</accession>
<gene>
    <name evidence="1" type="ORF">SAMN05444336_10745</name>
</gene>
<dbReference type="AlphaFoldDB" id="A0A1H3CZZ8"/>
<sequence>MLFEVTGMFKPRVLLSLALVLLGAFAYHTFTNITRADIFAYHRLEREAVGASFASAGDVVAISPDGTRMEAICLFDLDAEVRREAGLDSIYVNDLGRQLPTFPKLMNAINFLTPSEGDGRPDEISFAGKYSELSSASAVAPAMTRDCECEMARRMNRREKVCTTIAALSEARDGRALAIRFATYANFVTDARFEECGLEKSPAALALDGATCSAEADIPWDVKLRAMLRLIEQHPRKARAGEDEARTASAE</sequence>
<evidence type="ECO:0000313" key="2">
    <source>
        <dbReference type="Proteomes" id="UP000199118"/>
    </source>
</evidence>
<keyword evidence="2" id="KW-1185">Reference proteome</keyword>
<protein>
    <submittedName>
        <fullName evidence="1">Uncharacterized protein</fullName>
    </submittedName>
</protein>
<reference evidence="1 2" key="1">
    <citation type="submission" date="2016-10" db="EMBL/GenBank/DDBJ databases">
        <authorList>
            <person name="de Groot N.N."/>
        </authorList>
    </citation>
    <scope>NUCLEOTIDE SEQUENCE [LARGE SCALE GENOMIC DNA]</scope>
    <source>
        <strain evidence="1 2">DSM 17890</strain>
    </source>
</reference>
<name>A0A1H3CZZ8_9RHOB</name>
<dbReference type="STRING" id="356660.SAMN05444336_10745"/>
<dbReference type="RefSeq" id="WP_143040340.1">
    <property type="nucleotide sequence ID" value="NZ_FNMZ01000007.1"/>
</dbReference>
<organism evidence="1 2">
    <name type="scientific">Albimonas donghaensis</name>
    <dbReference type="NCBI Taxonomy" id="356660"/>
    <lineage>
        <taxon>Bacteria</taxon>
        <taxon>Pseudomonadati</taxon>
        <taxon>Pseudomonadota</taxon>
        <taxon>Alphaproteobacteria</taxon>
        <taxon>Rhodobacterales</taxon>
        <taxon>Paracoccaceae</taxon>
        <taxon>Albimonas</taxon>
    </lineage>
</organism>
<dbReference type="OrthoDB" id="7839321at2"/>